<keyword evidence="2" id="KW-1029">Fimbrium biogenesis</keyword>
<keyword evidence="6" id="KW-0233">DNA recombination</keyword>
<dbReference type="PROSITE" id="PS51898">
    <property type="entry name" value="TYR_RECOMBINASE"/>
    <property type="match status" value="1"/>
</dbReference>
<evidence type="ECO:0000256" key="6">
    <source>
        <dbReference type="ARBA" id="ARBA00023172"/>
    </source>
</evidence>
<dbReference type="GO" id="GO:0006310">
    <property type="term" value="P:DNA recombination"/>
    <property type="evidence" value="ECO:0007669"/>
    <property type="project" value="UniProtKB-KW"/>
</dbReference>
<proteinExistence type="inferred from homology"/>
<dbReference type="PANTHER" id="PTHR30349:SF62">
    <property type="entry name" value="TYPE 1 FIMBRIAE REGULATORY PROTEIN FIMB-RELATED"/>
    <property type="match status" value="1"/>
</dbReference>
<dbReference type="RefSeq" id="WP_080074362.1">
    <property type="nucleotide sequence ID" value="NZ_DADWZK010000015.1"/>
</dbReference>
<dbReference type="GO" id="GO:0015074">
    <property type="term" value="P:DNA integration"/>
    <property type="evidence" value="ECO:0007669"/>
    <property type="project" value="UniProtKB-KW"/>
</dbReference>
<dbReference type="GO" id="GO:0003677">
    <property type="term" value="F:DNA binding"/>
    <property type="evidence" value="ECO:0007669"/>
    <property type="project" value="InterPro"/>
</dbReference>
<evidence type="ECO:0000256" key="4">
    <source>
        <dbReference type="ARBA" id="ARBA00023015"/>
    </source>
</evidence>
<dbReference type="InterPro" id="IPR011010">
    <property type="entry name" value="DNA_brk_join_enz"/>
</dbReference>
<dbReference type="SUPFAM" id="SSF56349">
    <property type="entry name" value="DNA breaking-rejoining enzymes"/>
    <property type="match status" value="1"/>
</dbReference>
<keyword evidence="3" id="KW-0229">DNA integration</keyword>
<name>A0A379YM92_SALER</name>
<evidence type="ECO:0000313" key="9">
    <source>
        <dbReference type="Proteomes" id="UP000254220"/>
    </source>
</evidence>
<comment type="similarity">
    <text evidence="1">Belongs to the 'phage' integrase family.</text>
</comment>
<dbReference type="Pfam" id="PF00589">
    <property type="entry name" value="Phage_integrase"/>
    <property type="match status" value="1"/>
</dbReference>
<organism evidence="8 9">
    <name type="scientific">Salmonella enterica subsp. indica</name>
    <dbReference type="NCBI Taxonomy" id="59207"/>
    <lineage>
        <taxon>Bacteria</taxon>
        <taxon>Pseudomonadati</taxon>
        <taxon>Pseudomonadota</taxon>
        <taxon>Gammaproteobacteria</taxon>
        <taxon>Enterobacterales</taxon>
        <taxon>Enterobacteriaceae</taxon>
        <taxon>Salmonella</taxon>
    </lineage>
</organism>
<dbReference type="InterPro" id="IPR002104">
    <property type="entry name" value="Integrase_catalytic"/>
</dbReference>
<dbReference type="EMBL" id="UGYB01000004">
    <property type="protein sequence ID" value="SUI46888.1"/>
    <property type="molecule type" value="Genomic_DNA"/>
</dbReference>
<keyword evidence="5" id="KW-0804">Transcription</keyword>
<accession>A0A379YM92</accession>
<evidence type="ECO:0000256" key="2">
    <source>
        <dbReference type="ARBA" id="ARBA00022558"/>
    </source>
</evidence>
<evidence type="ECO:0000259" key="7">
    <source>
        <dbReference type="PROSITE" id="PS51898"/>
    </source>
</evidence>
<evidence type="ECO:0000313" key="8">
    <source>
        <dbReference type="EMBL" id="SUI46888.1"/>
    </source>
</evidence>
<dbReference type="Proteomes" id="UP000254220">
    <property type="component" value="Unassembled WGS sequence"/>
</dbReference>
<gene>
    <name evidence="8" type="primary">xerD_3</name>
    <name evidence="8" type="ORF">NCTC12420_05049</name>
</gene>
<dbReference type="InterPro" id="IPR013762">
    <property type="entry name" value="Integrase-like_cat_sf"/>
</dbReference>
<feature type="domain" description="Tyr recombinase" evidence="7">
    <location>
        <begin position="1"/>
        <end position="183"/>
    </location>
</feature>
<evidence type="ECO:0000256" key="3">
    <source>
        <dbReference type="ARBA" id="ARBA00022908"/>
    </source>
</evidence>
<evidence type="ECO:0000256" key="5">
    <source>
        <dbReference type="ARBA" id="ARBA00023163"/>
    </source>
</evidence>
<dbReference type="InterPro" id="IPR050090">
    <property type="entry name" value="Tyrosine_recombinase_XerCD"/>
</dbReference>
<dbReference type="PANTHER" id="PTHR30349">
    <property type="entry name" value="PHAGE INTEGRASE-RELATED"/>
    <property type="match status" value="1"/>
</dbReference>
<dbReference type="Gene3D" id="1.10.443.10">
    <property type="entry name" value="Intergrase catalytic core"/>
    <property type="match status" value="1"/>
</dbReference>
<evidence type="ECO:0000256" key="1">
    <source>
        <dbReference type="ARBA" id="ARBA00008857"/>
    </source>
</evidence>
<protein>
    <submittedName>
        <fullName evidence="8">DNA recombinase</fullName>
    </submittedName>
</protein>
<keyword evidence="4" id="KW-0805">Transcription regulation</keyword>
<dbReference type="AlphaFoldDB" id="A0A379YM92"/>
<reference evidence="8 9" key="1">
    <citation type="submission" date="2018-06" db="EMBL/GenBank/DDBJ databases">
        <authorList>
            <consortium name="Pathogen Informatics"/>
            <person name="Doyle S."/>
        </authorList>
    </citation>
    <scope>NUCLEOTIDE SEQUENCE [LARGE SCALE GENOMIC DNA]</scope>
    <source>
        <strain evidence="8 9">NCTC12420</strain>
    </source>
</reference>
<sequence>MRKYITAYEWTRIFEAITGGINTVRDRAMFHLAYRHGLRVSELTSVRIGDLDMSGKSLYVRRLKNGLSTVQPVQSDTLCLLREWLKIREEYLSGKGNCDWLFLSQEGRRLSRQRVFRLARRYGERAGLPFAFHPHMLRHACGYALADQGLDTRLIQDYLGHKNINHTVRYTAGNASRFRRVWQ</sequence>